<feature type="transmembrane region" description="Helical" evidence="1">
    <location>
        <begin position="6"/>
        <end position="23"/>
    </location>
</feature>
<proteinExistence type="predicted"/>
<evidence type="ECO:0000313" key="2">
    <source>
        <dbReference type="EMBL" id="PAD83951.1"/>
    </source>
</evidence>
<accession>A0AA91TUC0</accession>
<protein>
    <submittedName>
        <fullName evidence="2">Uncharacterized protein</fullName>
    </submittedName>
</protein>
<evidence type="ECO:0000256" key="1">
    <source>
        <dbReference type="SAM" id="Phobius"/>
    </source>
</evidence>
<name>A0AA91TUC0_NIACI</name>
<gene>
    <name evidence="2" type="ORF">CHH57_06955</name>
</gene>
<keyword evidence="1" id="KW-0812">Transmembrane</keyword>
<dbReference type="Proteomes" id="UP000216961">
    <property type="component" value="Unassembled WGS sequence"/>
</dbReference>
<reference evidence="2 3" key="1">
    <citation type="submission" date="2017-07" db="EMBL/GenBank/DDBJ databases">
        <title>Isolation and whole genome analysis of endospore-forming bacteria from heroin.</title>
        <authorList>
            <person name="Kalinowski J."/>
            <person name="Ahrens B."/>
            <person name="Al-Dilaimi A."/>
            <person name="Winkler A."/>
            <person name="Wibberg D."/>
            <person name="Schleenbecker U."/>
            <person name="Ruckert C."/>
            <person name="Wolfel R."/>
            <person name="Grass G."/>
        </authorList>
    </citation>
    <scope>NUCLEOTIDE SEQUENCE [LARGE SCALE GENOMIC DNA]</scope>
    <source>
        <strain evidence="2 3">7521-2</strain>
    </source>
</reference>
<organism evidence="2 3">
    <name type="scientific">Niallia circulans</name>
    <name type="common">Bacillus circulans</name>
    <dbReference type="NCBI Taxonomy" id="1397"/>
    <lineage>
        <taxon>Bacteria</taxon>
        <taxon>Bacillati</taxon>
        <taxon>Bacillota</taxon>
        <taxon>Bacilli</taxon>
        <taxon>Bacillales</taxon>
        <taxon>Bacillaceae</taxon>
        <taxon>Niallia</taxon>
    </lineage>
</organism>
<comment type="caution">
    <text evidence="2">The sequence shown here is derived from an EMBL/GenBank/DDBJ whole genome shotgun (WGS) entry which is preliminary data.</text>
</comment>
<dbReference type="AlphaFoldDB" id="A0AA91TUC0"/>
<keyword evidence="1" id="KW-1133">Transmembrane helix</keyword>
<keyword evidence="1" id="KW-0472">Membrane</keyword>
<evidence type="ECO:0000313" key="3">
    <source>
        <dbReference type="Proteomes" id="UP000216961"/>
    </source>
</evidence>
<sequence length="62" mass="7280">MRINNLLVLTFIVVASKIFFGLLKKRNELKFAKYSAPLLLESKWSAFYFLVKKVNSNRFIPL</sequence>
<dbReference type="EMBL" id="NPBQ01000036">
    <property type="protein sequence ID" value="PAD83951.1"/>
    <property type="molecule type" value="Genomic_DNA"/>
</dbReference>